<dbReference type="GO" id="GO:0000977">
    <property type="term" value="F:RNA polymerase II transcription regulatory region sequence-specific DNA binding"/>
    <property type="evidence" value="ECO:0007669"/>
    <property type="project" value="TreeGrafter"/>
</dbReference>
<comment type="caution">
    <text evidence="2">The sequence shown here is derived from an EMBL/GenBank/DDBJ whole genome shotgun (WGS) entry which is preliminary data.</text>
</comment>
<dbReference type="EMBL" id="VEPZ02001008">
    <property type="protein sequence ID" value="KAE8702385.1"/>
    <property type="molecule type" value="Genomic_DNA"/>
</dbReference>
<keyword evidence="1" id="KW-0175">Coiled coil</keyword>
<gene>
    <name evidence="2" type="ORF">F3Y22_tig00110483pilonHSYRG00384</name>
</gene>
<keyword evidence="3" id="KW-1185">Reference proteome</keyword>
<proteinExistence type="predicted"/>
<evidence type="ECO:0000256" key="1">
    <source>
        <dbReference type="SAM" id="Coils"/>
    </source>
</evidence>
<dbReference type="PANTHER" id="PTHR13935">
    <property type="entry name" value="ACHAETE-SCUTE TRANSCRIPTION FACTOR-RELATED"/>
    <property type="match status" value="1"/>
</dbReference>
<organism evidence="2 3">
    <name type="scientific">Hibiscus syriacus</name>
    <name type="common">Rose of Sharon</name>
    <dbReference type="NCBI Taxonomy" id="106335"/>
    <lineage>
        <taxon>Eukaryota</taxon>
        <taxon>Viridiplantae</taxon>
        <taxon>Streptophyta</taxon>
        <taxon>Embryophyta</taxon>
        <taxon>Tracheophyta</taxon>
        <taxon>Spermatophyta</taxon>
        <taxon>Magnoliopsida</taxon>
        <taxon>eudicotyledons</taxon>
        <taxon>Gunneridae</taxon>
        <taxon>Pentapetalae</taxon>
        <taxon>rosids</taxon>
        <taxon>malvids</taxon>
        <taxon>Malvales</taxon>
        <taxon>Malvaceae</taxon>
        <taxon>Malvoideae</taxon>
        <taxon>Hibiscus</taxon>
    </lineage>
</organism>
<feature type="coiled-coil region" evidence="1">
    <location>
        <begin position="63"/>
        <end position="97"/>
    </location>
</feature>
<sequence length="223" mass="25985">MLIVLRMQRPREWKRRGLVALQLRSRGRSSRRTGEQHEEFVLQAHSLLPLHDSKKPLSLPDQIDEAVNYIKSLKTRLNEYRDKKESLTRRKRSYTCKIETKVRLKAPELKINENESAMEVVLTTGKDSQFMFYDMIGILNQHGAEVVNASFSVVGNTVFHVLHAEIGAFVGAQIIKNKLNKLVHESSCEDDQLQQELWNFDVLPETWDLNYEIYTETWDFPVV</sequence>
<evidence type="ECO:0000313" key="3">
    <source>
        <dbReference type="Proteomes" id="UP000436088"/>
    </source>
</evidence>
<dbReference type="GO" id="GO:0000981">
    <property type="term" value="F:DNA-binding transcription factor activity, RNA polymerase II-specific"/>
    <property type="evidence" value="ECO:0007669"/>
    <property type="project" value="TreeGrafter"/>
</dbReference>
<dbReference type="PANTHER" id="PTHR13935:SF63">
    <property type="entry name" value="BHLH DOMAIN-CONTAINING PROTEIN"/>
    <property type="match status" value="1"/>
</dbReference>
<evidence type="ECO:0000313" key="2">
    <source>
        <dbReference type="EMBL" id="KAE8702385.1"/>
    </source>
</evidence>
<dbReference type="Proteomes" id="UP000436088">
    <property type="component" value="Unassembled WGS sequence"/>
</dbReference>
<protein>
    <submittedName>
        <fullName evidence="2">Basic helix-loop-helix DNA-binding superfamily protein, putative isoform 3</fullName>
    </submittedName>
</protein>
<accession>A0A6A3AGM6</accession>
<dbReference type="GO" id="GO:0090575">
    <property type="term" value="C:RNA polymerase II transcription regulator complex"/>
    <property type="evidence" value="ECO:0007669"/>
    <property type="project" value="TreeGrafter"/>
</dbReference>
<dbReference type="InterPro" id="IPR015660">
    <property type="entry name" value="MASH1/Ascl1a-like"/>
</dbReference>
<keyword evidence="2" id="KW-0238">DNA-binding</keyword>
<dbReference type="AlphaFoldDB" id="A0A6A3AGM6"/>
<reference evidence="2" key="1">
    <citation type="submission" date="2019-09" db="EMBL/GenBank/DDBJ databases">
        <title>Draft genome information of white flower Hibiscus syriacus.</title>
        <authorList>
            <person name="Kim Y.-M."/>
        </authorList>
    </citation>
    <scope>NUCLEOTIDE SEQUENCE [LARGE SCALE GENOMIC DNA]</scope>
    <source>
        <strain evidence="2">YM2019G1</strain>
    </source>
</reference>
<name>A0A6A3AGM6_HIBSY</name>